<dbReference type="SUPFAM" id="SSF53649">
    <property type="entry name" value="Alkaline phosphatase-like"/>
    <property type="match status" value="1"/>
</dbReference>
<dbReference type="PANTHER" id="PTHR43751:SF3">
    <property type="entry name" value="SULFATASE N-TERMINAL DOMAIN-CONTAINING PROTEIN"/>
    <property type="match status" value="1"/>
</dbReference>
<dbReference type="Gene3D" id="3.40.720.10">
    <property type="entry name" value="Alkaline Phosphatase, subunit A"/>
    <property type="match status" value="1"/>
</dbReference>
<proteinExistence type="predicted"/>
<sequence length="436" mass="49329">MTNIALVVLDTLRKDAFDEHFDWLPGRRFDRAFSTANWTVPAHASLFTGQYSSEVGIHAKNMYCNCAEPTLAEQLRDAGYSTRAFSANTNITGHFDFDRGFTDFRTPEQFEHLSNDDIFDFREFSRTTGVTGKQKYLRAVYECIKSDSSTIQSLMAGVKLLNAGEGVEYGGALEAIDEFRDTDFGDNEFLFLNLMEAHEPYRVPDDYQTVEEPDMTNSVGDIAVGTIDGDQTTQAYDDCVRYLSDIYKHLFEMLREGFDYIITLSDHGEMLGEYDSWGHEYGLYPGLTHVPLCITGDGLDDTRQETVGLVDVHHTVLELAGIESGARGSSLLNELDENVRLTEYHGLTSWSERKLEQNGYEHEVQRYNEQLRGTAMPGDYYGFDTPRGFIEKGTATADDPREEMDQCVAELDIRTVDQNNEVPDEIKDQLKDLGYA</sequence>
<accession>A0A1H8WP37</accession>
<evidence type="ECO:0000313" key="2">
    <source>
        <dbReference type="EMBL" id="SEP29464.1"/>
    </source>
</evidence>
<dbReference type="RefSeq" id="WP_089828007.1">
    <property type="nucleotide sequence ID" value="NZ_FODV01000036.1"/>
</dbReference>
<evidence type="ECO:0000259" key="1">
    <source>
        <dbReference type="Pfam" id="PF00884"/>
    </source>
</evidence>
<evidence type="ECO:0000313" key="3">
    <source>
        <dbReference type="Proteomes" id="UP000199126"/>
    </source>
</evidence>
<reference evidence="3" key="1">
    <citation type="submission" date="2016-10" db="EMBL/GenBank/DDBJ databases">
        <authorList>
            <person name="Varghese N."/>
            <person name="Submissions S."/>
        </authorList>
    </citation>
    <scope>NUCLEOTIDE SEQUENCE [LARGE SCALE GENOMIC DNA]</scope>
    <source>
        <strain evidence="3">CGMCC 1.10121</strain>
    </source>
</reference>
<feature type="domain" description="Sulfatase N-terminal" evidence="1">
    <location>
        <begin position="26"/>
        <end position="322"/>
    </location>
</feature>
<dbReference type="EMBL" id="FODV01000036">
    <property type="protein sequence ID" value="SEP29464.1"/>
    <property type="molecule type" value="Genomic_DNA"/>
</dbReference>
<dbReference type="InterPro" id="IPR017850">
    <property type="entry name" value="Alkaline_phosphatase_core_sf"/>
</dbReference>
<dbReference type="OrthoDB" id="3164at2157"/>
<name>A0A1H8WP37_9EURY</name>
<keyword evidence="3" id="KW-1185">Reference proteome</keyword>
<gene>
    <name evidence="2" type="ORF">SAMN04487948_13610</name>
</gene>
<protein>
    <submittedName>
        <fullName evidence="2">Arylsulfatase</fullName>
    </submittedName>
</protein>
<organism evidence="2 3">
    <name type="scientific">Halogranum amylolyticum</name>
    <dbReference type="NCBI Taxonomy" id="660520"/>
    <lineage>
        <taxon>Archaea</taxon>
        <taxon>Methanobacteriati</taxon>
        <taxon>Methanobacteriota</taxon>
        <taxon>Stenosarchaea group</taxon>
        <taxon>Halobacteria</taxon>
        <taxon>Halobacteriales</taxon>
        <taxon>Haloferacaceae</taxon>
    </lineage>
</organism>
<dbReference type="AlphaFoldDB" id="A0A1H8WP37"/>
<dbReference type="PANTHER" id="PTHR43751">
    <property type="entry name" value="SULFATASE"/>
    <property type="match status" value="1"/>
</dbReference>
<dbReference type="Proteomes" id="UP000199126">
    <property type="component" value="Unassembled WGS sequence"/>
</dbReference>
<dbReference type="InterPro" id="IPR000917">
    <property type="entry name" value="Sulfatase_N"/>
</dbReference>
<dbReference type="Pfam" id="PF00884">
    <property type="entry name" value="Sulfatase"/>
    <property type="match status" value="1"/>
</dbReference>
<dbReference type="InterPro" id="IPR052701">
    <property type="entry name" value="GAG_Ulvan_Degrading_Sulfatases"/>
</dbReference>